<reference evidence="1" key="1">
    <citation type="journal article" date="2022" name="bioRxiv">
        <title>Sequencing and chromosome-scale assembly of the giantPleurodeles waltlgenome.</title>
        <authorList>
            <person name="Brown T."/>
            <person name="Elewa A."/>
            <person name="Iarovenko S."/>
            <person name="Subramanian E."/>
            <person name="Araus A.J."/>
            <person name="Petzold A."/>
            <person name="Susuki M."/>
            <person name="Suzuki K.-i.T."/>
            <person name="Hayashi T."/>
            <person name="Toyoda A."/>
            <person name="Oliveira C."/>
            <person name="Osipova E."/>
            <person name="Leigh N.D."/>
            <person name="Simon A."/>
            <person name="Yun M.H."/>
        </authorList>
    </citation>
    <scope>NUCLEOTIDE SEQUENCE</scope>
    <source>
        <strain evidence="1">20211129_DDA</strain>
        <tissue evidence="1">Liver</tissue>
    </source>
</reference>
<accession>A0AAV7P4J8</accession>
<name>A0AAV7P4J8_PLEWA</name>
<comment type="caution">
    <text evidence="1">The sequence shown here is derived from an EMBL/GenBank/DDBJ whole genome shotgun (WGS) entry which is preliminary data.</text>
</comment>
<protein>
    <submittedName>
        <fullName evidence="1">Uncharacterized protein</fullName>
    </submittedName>
</protein>
<dbReference type="AlphaFoldDB" id="A0AAV7P4J8"/>
<proteinExistence type="predicted"/>
<gene>
    <name evidence="1" type="ORF">NDU88_000063</name>
</gene>
<evidence type="ECO:0000313" key="1">
    <source>
        <dbReference type="EMBL" id="KAJ1121533.1"/>
    </source>
</evidence>
<dbReference type="EMBL" id="JANPWB010000011">
    <property type="protein sequence ID" value="KAJ1121533.1"/>
    <property type="molecule type" value="Genomic_DNA"/>
</dbReference>
<evidence type="ECO:0000313" key="2">
    <source>
        <dbReference type="Proteomes" id="UP001066276"/>
    </source>
</evidence>
<sequence length="84" mass="8612">MSRDSDARAAGGIRFHPGSVPLSGMCSPGLSCVKCPETALAAGGPGVRLLPSLPWDSALLEAGSDCWCCDMTAGTALLEARIDY</sequence>
<keyword evidence="2" id="KW-1185">Reference proteome</keyword>
<organism evidence="1 2">
    <name type="scientific">Pleurodeles waltl</name>
    <name type="common">Iberian ribbed newt</name>
    <dbReference type="NCBI Taxonomy" id="8319"/>
    <lineage>
        <taxon>Eukaryota</taxon>
        <taxon>Metazoa</taxon>
        <taxon>Chordata</taxon>
        <taxon>Craniata</taxon>
        <taxon>Vertebrata</taxon>
        <taxon>Euteleostomi</taxon>
        <taxon>Amphibia</taxon>
        <taxon>Batrachia</taxon>
        <taxon>Caudata</taxon>
        <taxon>Salamandroidea</taxon>
        <taxon>Salamandridae</taxon>
        <taxon>Pleurodelinae</taxon>
        <taxon>Pleurodeles</taxon>
    </lineage>
</organism>
<dbReference type="Proteomes" id="UP001066276">
    <property type="component" value="Chromosome 7"/>
</dbReference>